<reference evidence="4 5" key="1">
    <citation type="submission" date="2008-12" db="EMBL/GenBank/DDBJ databases">
        <authorList>
            <person name="Fulton L."/>
            <person name="Clifton S."/>
            <person name="Fulton B."/>
            <person name="Xu J."/>
            <person name="Minx P."/>
            <person name="Pepin K.H."/>
            <person name="Johnson M."/>
            <person name="Bhonagiri V."/>
            <person name="Nash W.E."/>
            <person name="Mardis E.R."/>
            <person name="Wilson R.K."/>
        </authorList>
    </citation>
    <scope>NUCLEOTIDE SEQUENCE [LARGE SCALE GENOMIC DNA]</scope>
    <source>
        <strain evidence="4 5">DSM 14838</strain>
    </source>
</reference>
<gene>
    <name evidence="4" type="ORF">BACCELL_05106</name>
</gene>
<dbReference type="Proteomes" id="UP000003711">
    <property type="component" value="Unassembled WGS sequence"/>
</dbReference>
<dbReference type="GO" id="GO:0004553">
    <property type="term" value="F:hydrolase activity, hydrolyzing O-glycosyl compounds"/>
    <property type="evidence" value="ECO:0007669"/>
    <property type="project" value="InterPro"/>
</dbReference>
<keyword evidence="4" id="KW-0378">Hydrolase</keyword>
<dbReference type="AlphaFoldDB" id="E2NLB2"/>
<reference evidence="4 5" key="2">
    <citation type="submission" date="2009-01" db="EMBL/GenBank/DDBJ databases">
        <title>Draft genome sequence of Bacteroides cellulosilyticus (DSM 14838).</title>
        <authorList>
            <person name="Sudarsanam P."/>
            <person name="Ley R."/>
            <person name="Guruge J."/>
            <person name="Turnbaugh P.J."/>
            <person name="Mahowald M."/>
            <person name="Liep D."/>
            <person name="Gordon J."/>
        </authorList>
    </citation>
    <scope>NUCLEOTIDE SEQUENCE [LARGE SCALE GENOMIC DNA]</scope>
    <source>
        <strain evidence="4 5">DSM 14838</strain>
    </source>
</reference>
<comment type="caution">
    <text evidence="4">The sequence shown here is derived from an EMBL/GenBank/DDBJ whole genome shotgun (WGS) entry which is preliminary data.</text>
</comment>
<organism evidence="4 5">
    <name type="scientific">Bacteroides cellulosilyticus DSM 14838</name>
    <dbReference type="NCBI Taxonomy" id="537012"/>
    <lineage>
        <taxon>Bacteria</taxon>
        <taxon>Pseudomonadati</taxon>
        <taxon>Bacteroidota</taxon>
        <taxon>Bacteroidia</taxon>
        <taxon>Bacteroidales</taxon>
        <taxon>Bacteroidaceae</taxon>
        <taxon>Bacteroides</taxon>
    </lineage>
</organism>
<evidence type="ECO:0000256" key="1">
    <source>
        <dbReference type="ARBA" id="ARBA00007401"/>
    </source>
</evidence>
<dbReference type="GO" id="GO:0005975">
    <property type="term" value="P:carbohydrate metabolic process"/>
    <property type="evidence" value="ECO:0007669"/>
    <property type="project" value="InterPro"/>
</dbReference>
<dbReference type="HOGENOM" id="CLU_1206957_0_0_10"/>
<dbReference type="InterPro" id="IPR006104">
    <property type="entry name" value="Glyco_hydro_2_N"/>
</dbReference>
<protein>
    <submittedName>
        <fullName evidence="4">Glycosyl hydrolase family 2, sugar binding domain protein</fullName>
    </submittedName>
</protein>
<dbReference type="PANTHER" id="PTHR42732:SF1">
    <property type="entry name" value="BETA-MANNOSIDASE"/>
    <property type="match status" value="1"/>
</dbReference>
<feature type="chain" id="PRO_5003161527" evidence="2">
    <location>
        <begin position="24"/>
        <end position="231"/>
    </location>
</feature>
<dbReference type="PANTHER" id="PTHR42732">
    <property type="entry name" value="BETA-GALACTOSIDASE"/>
    <property type="match status" value="1"/>
</dbReference>
<dbReference type="SUPFAM" id="SSF49785">
    <property type="entry name" value="Galactose-binding domain-like"/>
    <property type="match status" value="1"/>
</dbReference>
<proteinExistence type="inferred from homology"/>
<accession>E2NLB2</accession>
<evidence type="ECO:0000313" key="4">
    <source>
        <dbReference type="EMBL" id="EEF87293.1"/>
    </source>
</evidence>
<dbReference type="Gene3D" id="2.60.120.260">
    <property type="entry name" value="Galactose-binding domain-like"/>
    <property type="match status" value="1"/>
</dbReference>
<dbReference type="InterPro" id="IPR008979">
    <property type="entry name" value="Galactose-bd-like_sf"/>
</dbReference>
<dbReference type="InterPro" id="IPR051913">
    <property type="entry name" value="GH2_Domain-Containing"/>
</dbReference>
<sequence length="231" mass="27122">MKKKFLGWILFLITICNGQYVGAQELLTNVYGRQYTFLNGKWNVIIDPYQQGRRTSIYKNRPLRNKADFKEYEFEGGLRLNVPSDWNSQLPELKYYEGTVWYARKFKVNKNQDENLFLYFGAVSYRCRVYLNGKEIGSHEGGFTPFQFNITDLIIEGENFLAVEVNNTRTVDAIPALSFDWWNYGGITRDVMLVHTPKVYISNYFIQLDKYKPDYIHAILQLSERKAGQKV</sequence>
<feature type="domain" description="Glycosyl hydrolases family 2 sugar binding" evidence="3">
    <location>
        <begin position="66"/>
        <end position="197"/>
    </location>
</feature>
<dbReference type="EMBL" id="ACCH01000421">
    <property type="protein sequence ID" value="EEF87293.1"/>
    <property type="molecule type" value="Genomic_DNA"/>
</dbReference>
<dbReference type="Pfam" id="PF02837">
    <property type="entry name" value="Glyco_hydro_2_N"/>
    <property type="match status" value="1"/>
</dbReference>
<comment type="similarity">
    <text evidence="1">Belongs to the glycosyl hydrolase 2 family.</text>
</comment>
<feature type="signal peptide" evidence="2">
    <location>
        <begin position="1"/>
        <end position="23"/>
    </location>
</feature>
<evidence type="ECO:0000313" key="5">
    <source>
        <dbReference type="Proteomes" id="UP000003711"/>
    </source>
</evidence>
<name>E2NLB2_9BACE</name>
<evidence type="ECO:0000259" key="3">
    <source>
        <dbReference type="Pfam" id="PF02837"/>
    </source>
</evidence>
<evidence type="ECO:0000256" key="2">
    <source>
        <dbReference type="SAM" id="SignalP"/>
    </source>
</evidence>
<feature type="non-terminal residue" evidence="4">
    <location>
        <position position="231"/>
    </location>
</feature>
<dbReference type="RefSeq" id="WP_007214439.1">
    <property type="nucleotide sequence ID" value="NZ_EQ973495.1"/>
</dbReference>
<keyword evidence="2" id="KW-0732">Signal</keyword>